<dbReference type="Gene3D" id="3.30.470.20">
    <property type="entry name" value="ATP-grasp fold, B domain"/>
    <property type="match status" value="1"/>
</dbReference>
<keyword evidence="10 24" id="KW-0547">Nucleotide-binding</keyword>
<comment type="cofactor">
    <cofactor evidence="1">
        <name>Mn(2+)</name>
        <dbReference type="ChEBI" id="CHEBI:29035"/>
    </cofactor>
</comment>
<keyword evidence="8 22" id="KW-0436">Ligase</keyword>
<accession>A0A6C0G3F7</accession>
<dbReference type="PROSITE" id="PS00843">
    <property type="entry name" value="DALA_DALA_LIGASE_1"/>
    <property type="match status" value="1"/>
</dbReference>
<keyword evidence="12 25" id="KW-0460">Magnesium</keyword>
<feature type="active site" evidence="23">
    <location>
        <position position="363"/>
    </location>
</feature>
<feature type="active site" evidence="23">
    <location>
        <position position="228"/>
    </location>
</feature>
<dbReference type="PIRSF" id="PIRSF039102">
    <property type="entry name" value="Ddl/VanB"/>
    <property type="match status" value="1"/>
</dbReference>
<sequence length="405" mass="43935">MGEKVRVGLVYGGRSGEHEVSLQTALAVMKAFDYDKYEIQPFYISKSGEWRSGDTLLAPPSDLAVLRLADEDAVVGMDALMPVFGGGADDEEAPRAGAPAAASVSAVPAEVRIASATSAANNVAEAAGDGAGLDVVFPLLHGTFGEDGTIQGLFEMANIPYVGAGVLASAVGMDKITMKKVFAQEGLPQCIFRYFNRTQWEKEQSFFIMEIETALGYPCFVKPANLGSSVGISKARNREELVAAVEFALRYDRKVIVEEFVDAREIEVSVLGNDEPRASVVGEITSSSEFYDYKAKYIDGKSMMHIPANVPAEVSEAVREMAVRAFQAIDGSGLSRVDFFLRKEDGQLFINEVNTMPGFTPYSMYPLMWKESGVPYAQLLDTLIQLAIERHAEKQRIDYGGGDPA</sequence>
<evidence type="ECO:0000256" key="13">
    <source>
        <dbReference type="ARBA" id="ARBA00022960"/>
    </source>
</evidence>
<evidence type="ECO:0000256" key="10">
    <source>
        <dbReference type="ARBA" id="ARBA00022741"/>
    </source>
</evidence>
<evidence type="ECO:0000256" key="16">
    <source>
        <dbReference type="ARBA" id="ARBA00023316"/>
    </source>
</evidence>
<dbReference type="GO" id="GO:0008716">
    <property type="term" value="F:D-alanine-D-alanine ligase activity"/>
    <property type="evidence" value="ECO:0007669"/>
    <property type="project" value="UniProtKB-UniRule"/>
</dbReference>
<evidence type="ECO:0000256" key="26">
    <source>
        <dbReference type="PROSITE-ProRule" id="PRU00409"/>
    </source>
</evidence>
<feature type="binding site" evidence="25">
    <location>
        <position position="354"/>
    </location>
    <ligand>
        <name>Mg(2+)</name>
        <dbReference type="ChEBI" id="CHEBI:18420"/>
        <label>2</label>
    </ligand>
</feature>
<dbReference type="InterPro" id="IPR000291">
    <property type="entry name" value="D-Ala_lig_Van_CS"/>
</dbReference>
<evidence type="ECO:0000256" key="24">
    <source>
        <dbReference type="PIRSR" id="PIRSR039102-2"/>
    </source>
</evidence>
<feature type="binding site" evidence="25">
    <location>
        <position position="352"/>
    </location>
    <ligand>
        <name>Mg(2+)</name>
        <dbReference type="ChEBI" id="CHEBI:18420"/>
        <label>2</label>
    </ligand>
</feature>
<dbReference type="RefSeq" id="WP_162355352.1">
    <property type="nucleotide sequence ID" value="NZ_CP048209.1"/>
</dbReference>
<dbReference type="HAMAP" id="MF_00047">
    <property type="entry name" value="Dala_Dala_lig"/>
    <property type="match status" value="1"/>
</dbReference>
<evidence type="ECO:0000259" key="27">
    <source>
        <dbReference type="PROSITE" id="PS50975"/>
    </source>
</evidence>
<dbReference type="InterPro" id="IPR011095">
    <property type="entry name" value="Dala_Dala_lig_C"/>
</dbReference>
<dbReference type="Pfam" id="PF07478">
    <property type="entry name" value="Dala_Dala_lig_C"/>
    <property type="match status" value="1"/>
</dbReference>
<evidence type="ECO:0000256" key="20">
    <source>
        <dbReference type="ARBA" id="ARBA00076288"/>
    </source>
</evidence>
<feature type="binding site" evidence="24">
    <location>
        <begin position="351"/>
        <end position="352"/>
    </location>
    <ligand>
        <name>ATP</name>
        <dbReference type="ChEBI" id="CHEBI:30616"/>
    </ligand>
</feature>
<gene>
    <name evidence="22" type="primary">ddl</name>
    <name evidence="28" type="ORF">GXP70_04405</name>
</gene>
<comment type="subcellular location">
    <subcellularLocation>
        <location evidence="3 22">Cytoplasm</location>
    </subcellularLocation>
</comment>
<dbReference type="PROSITE" id="PS50975">
    <property type="entry name" value="ATP_GRASP"/>
    <property type="match status" value="1"/>
</dbReference>
<dbReference type="FunFam" id="3.30.1490.20:FF:000007">
    <property type="entry name" value="D-alanine--D-alanine ligase"/>
    <property type="match status" value="1"/>
</dbReference>
<evidence type="ECO:0000256" key="9">
    <source>
        <dbReference type="ARBA" id="ARBA00022723"/>
    </source>
</evidence>
<evidence type="ECO:0000256" key="25">
    <source>
        <dbReference type="PIRSR" id="PIRSR039102-3"/>
    </source>
</evidence>
<keyword evidence="15 25" id="KW-0464">Manganese</keyword>
<dbReference type="GO" id="GO:0005829">
    <property type="term" value="C:cytosol"/>
    <property type="evidence" value="ECO:0007669"/>
    <property type="project" value="TreeGrafter"/>
</dbReference>
<evidence type="ECO:0000256" key="2">
    <source>
        <dbReference type="ARBA" id="ARBA00003921"/>
    </source>
</evidence>
<dbReference type="GO" id="GO:0005524">
    <property type="term" value="F:ATP binding"/>
    <property type="evidence" value="ECO:0007669"/>
    <property type="project" value="UniProtKB-UniRule"/>
</dbReference>
<feature type="binding site" evidence="25">
    <location>
        <position position="338"/>
    </location>
    <ligand>
        <name>Mg(2+)</name>
        <dbReference type="ChEBI" id="CHEBI:18420"/>
        <label>1</label>
    </ligand>
</feature>
<reference evidence="28 29" key="1">
    <citation type="submission" date="2020-01" db="EMBL/GenBank/DDBJ databases">
        <title>Paenibacillus sp. nov., isolated from tomato rhizosphere.</title>
        <authorList>
            <person name="Weon H.-Y."/>
            <person name="Lee S.A."/>
        </authorList>
    </citation>
    <scope>NUCLEOTIDE SEQUENCE [LARGE SCALE GENOMIC DNA]</scope>
    <source>
        <strain evidence="28 29">12200R-189</strain>
    </source>
</reference>
<keyword evidence="16 22" id="KW-0961">Cell wall biogenesis/degradation</keyword>
<evidence type="ECO:0000313" key="28">
    <source>
        <dbReference type="EMBL" id="QHT59285.1"/>
    </source>
</evidence>
<dbReference type="InterPro" id="IPR016185">
    <property type="entry name" value="PreATP-grasp_dom_sf"/>
</dbReference>
<evidence type="ECO:0000256" key="23">
    <source>
        <dbReference type="PIRSR" id="PIRSR039102-1"/>
    </source>
</evidence>
<feature type="binding site" evidence="24">
    <location>
        <position position="175"/>
    </location>
    <ligand>
        <name>ATP</name>
        <dbReference type="ChEBI" id="CHEBI:30616"/>
    </ligand>
</feature>
<evidence type="ECO:0000256" key="1">
    <source>
        <dbReference type="ARBA" id="ARBA00001936"/>
    </source>
</evidence>
<dbReference type="Gene3D" id="3.40.50.20">
    <property type="match status" value="1"/>
</dbReference>
<dbReference type="SUPFAM" id="SSF52440">
    <property type="entry name" value="PreATP-grasp domain"/>
    <property type="match status" value="1"/>
</dbReference>
<dbReference type="InterPro" id="IPR005905">
    <property type="entry name" value="D_ala_D_ala"/>
</dbReference>
<comment type="function">
    <text evidence="2 22">Cell wall formation.</text>
</comment>
<evidence type="ECO:0000256" key="19">
    <source>
        <dbReference type="ARBA" id="ARBA00068427"/>
    </source>
</evidence>
<dbReference type="AlphaFoldDB" id="A0A6C0G3F7"/>
<dbReference type="Proteomes" id="UP000476064">
    <property type="component" value="Chromosome"/>
</dbReference>
<keyword evidence="7 22" id="KW-0963">Cytoplasm</keyword>
<dbReference type="SUPFAM" id="SSF56059">
    <property type="entry name" value="Glutathione synthetase ATP-binding domain-like"/>
    <property type="match status" value="1"/>
</dbReference>
<keyword evidence="9 25" id="KW-0479">Metal-binding</keyword>
<keyword evidence="11 26" id="KW-0067">ATP-binding</keyword>
<dbReference type="InterPro" id="IPR011127">
    <property type="entry name" value="Dala_Dala_lig_N"/>
</dbReference>
<name>A0A6C0G3F7_9BACL</name>
<proteinExistence type="inferred from homology"/>
<dbReference type="GO" id="GO:0071555">
    <property type="term" value="P:cell wall organization"/>
    <property type="evidence" value="ECO:0007669"/>
    <property type="project" value="UniProtKB-KW"/>
</dbReference>
<dbReference type="Gene3D" id="3.30.1490.20">
    <property type="entry name" value="ATP-grasp fold, A domain"/>
    <property type="match status" value="1"/>
</dbReference>
<dbReference type="EMBL" id="CP048209">
    <property type="protein sequence ID" value="QHT59285.1"/>
    <property type="molecule type" value="Genomic_DNA"/>
</dbReference>
<evidence type="ECO:0000256" key="15">
    <source>
        <dbReference type="ARBA" id="ARBA00023211"/>
    </source>
</evidence>
<comment type="similarity">
    <text evidence="5 22">Belongs to the D-alanine--D-alanine ligase family.</text>
</comment>
<feature type="binding site" evidence="24">
    <location>
        <begin position="228"/>
        <end position="229"/>
    </location>
    <ligand>
        <name>ATP</name>
        <dbReference type="ChEBI" id="CHEBI:30616"/>
    </ligand>
</feature>
<dbReference type="PANTHER" id="PTHR23132">
    <property type="entry name" value="D-ALANINE--D-ALANINE LIGASE"/>
    <property type="match status" value="1"/>
</dbReference>
<dbReference type="Pfam" id="PF01820">
    <property type="entry name" value="Dala_Dala_lig_N"/>
    <property type="match status" value="1"/>
</dbReference>
<evidence type="ECO:0000256" key="6">
    <source>
        <dbReference type="ARBA" id="ARBA00012216"/>
    </source>
</evidence>
<evidence type="ECO:0000313" key="29">
    <source>
        <dbReference type="Proteomes" id="UP000476064"/>
    </source>
</evidence>
<evidence type="ECO:0000256" key="3">
    <source>
        <dbReference type="ARBA" id="ARBA00004496"/>
    </source>
</evidence>
<comment type="catalytic activity">
    <reaction evidence="17 22">
        <text>2 D-alanine + ATP = D-alanyl-D-alanine + ADP + phosphate + H(+)</text>
        <dbReference type="Rhea" id="RHEA:11224"/>
        <dbReference type="ChEBI" id="CHEBI:15378"/>
        <dbReference type="ChEBI" id="CHEBI:30616"/>
        <dbReference type="ChEBI" id="CHEBI:43474"/>
        <dbReference type="ChEBI" id="CHEBI:57416"/>
        <dbReference type="ChEBI" id="CHEBI:57822"/>
        <dbReference type="ChEBI" id="CHEBI:456216"/>
        <dbReference type="EC" id="6.3.2.4"/>
    </reaction>
</comment>
<evidence type="ECO:0000256" key="21">
    <source>
        <dbReference type="ARBA" id="ARBA00077154"/>
    </source>
</evidence>
<keyword evidence="13 22" id="KW-0133">Cell shape</keyword>
<evidence type="ECO:0000256" key="12">
    <source>
        <dbReference type="ARBA" id="ARBA00022842"/>
    </source>
</evidence>
<evidence type="ECO:0000256" key="11">
    <source>
        <dbReference type="ARBA" id="ARBA00022840"/>
    </source>
</evidence>
<comment type="pathway">
    <text evidence="4 22">Cell wall biogenesis; peptidoglycan biosynthesis.</text>
</comment>
<evidence type="ECO:0000256" key="22">
    <source>
        <dbReference type="HAMAP-Rule" id="MF_00047"/>
    </source>
</evidence>
<feature type="binding site" evidence="25">
    <location>
        <position position="352"/>
    </location>
    <ligand>
        <name>Mg(2+)</name>
        <dbReference type="ChEBI" id="CHEBI:18420"/>
        <label>1</label>
    </ligand>
</feature>
<dbReference type="GO" id="GO:0046872">
    <property type="term" value="F:metal ion binding"/>
    <property type="evidence" value="ECO:0007669"/>
    <property type="project" value="UniProtKB-KW"/>
</dbReference>
<organism evidence="28 29">
    <name type="scientific">Paenibacillus lycopersici</name>
    <dbReference type="NCBI Taxonomy" id="2704462"/>
    <lineage>
        <taxon>Bacteria</taxon>
        <taxon>Bacillati</taxon>
        <taxon>Bacillota</taxon>
        <taxon>Bacilli</taxon>
        <taxon>Bacillales</taxon>
        <taxon>Paenibacillaceae</taxon>
        <taxon>Paenibacillus</taxon>
    </lineage>
</organism>
<dbReference type="KEGG" id="plyc:GXP70_04405"/>
<dbReference type="FunFam" id="3.30.470.20:FF:000008">
    <property type="entry name" value="D-alanine--D-alanine ligase"/>
    <property type="match status" value="1"/>
</dbReference>
<dbReference type="EC" id="6.3.2.4" evidence="6 22"/>
<evidence type="ECO:0000256" key="7">
    <source>
        <dbReference type="ARBA" id="ARBA00022490"/>
    </source>
</evidence>
<feature type="domain" description="ATP-grasp" evidence="27">
    <location>
        <begin position="179"/>
        <end position="385"/>
    </location>
</feature>
<dbReference type="GO" id="GO:0008360">
    <property type="term" value="P:regulation of cell shape"/>
    <property type="evidence" value="ECO:0007669"/>
    <property type="project" value="UniProtKB-KW"/>
</dbReference>
<dbReference type="InterPro" id="IPR013815">
    <property type="entry name" value="ATP_grasp_subdomain_1"/>
</dbReference>
<dbReference type="NCBIfam" id="NF002378">
    <property type="entry name" value="PRK01372.1"/>
    <property type="match status" value="1"/>
</dbReference>
<evidence type="ECO:0000256" key="18">
    <source>
        <dbReference type="ARBA" id="ARBA00060592"/>
    </source>
</evidence>
<dbReference type="UniPathway" id="UPA00219"/>
<dbReference type="PANTHER" id="PTHR23132:SF25">
    <property type="entry name" value="D-ALANINE--D-ALANINE LIGASE A"/>
    <property type="match status" value="1"/>
</dbReference>
<evidence type="ECO:0000256" key="14">
    <source>
        <dbReference type="ARBA" id="ARBA00022984"/>
    </source>
</evidence>
<dbReference type="NCBIfam" id="TIGR01205">
    <property type="entry name" value="D_ala_D_alaTIGR"/>
    <property type="match status" value="1"/>
</dbReference>
<dbReference type="NCBIfam" id="NF002528">
    <property type="entry name" value="PRK01966.1-4"/>
    <property type="match status" value="1"/>
</dbReference>
<comment type="pathway">
    <text evidence="18">Glycan biosynthesis.</text>
</comment>
<evidence type="ECO:0000256" key="17">
    <source>
        <dbReference type="ARBA" id="ARBA00047614"/>
    </source>
</evidence>
<keyword evidence="29" id="KW-1185">Reference proteome</keyword>
<dbReference type="PROSITE" id="PS00844">
    <property type="entry name" value="DALA_DALA_LIGASE_2"/>
    <property type="match status" value="1"/>
</dbReference>
<feature type="active site" evidence="23">
    <location>
        <position position="17"/>
    </location>
</feature>
<comment type="cofactor">
    <cofactor evidence="25">
        <name>Mg(2+)</name>
        <dbReference type="ChEBI" id="CHEBI:18420"/>
    </cofactor>
    <cofactor evidence="25">
        <name>Mn(2+)</name>
        <dbReference type="ChEBI" id="CHEBI:29035"/>
    </cofactor>
    <text evidence="25">Binds 2 magnesium or manganese ions per subunit.</text>
</comment>
<evidence type="ECO:0000256" key="8">
    <source>
        <dbReference type="ARBA" id="ARBA00022598"/>
    </source>
</evidence>
<feature type="binding site" evidence="24">
    <location>
        <begin position="258"/>
        <end position="265"/>
    </location>
    <ligand>
        <name>ATP</name>
        <dbReference type="ChEBI" id="CHEBI:30616"/>
    </ligand>
</feature>
<feature type="binding site" evidence="24">
    <location>
        <begin position="220"/>
        <end position="222"/>
    </location>
    <ligand>
        <name>ATP</name>
        <dbReference type="ChEBI" id="CHEBI:30616"/>
    </ligand>
</feature>
<keyword evidence="14 22" id="KW-0573">Peptidoglycan synthesis</keyword>
<dbReference type="GO" id="GO:0009252">
    <property type="term" value="P:peptidoglycan biosynthetic process"/>
    <property type="evidence" value="ECO:0007669"/>
    <property type="project" value="UniProtKB-UniRule"/>
</dbReference>
<protein>
    <recommendedName>
        <fullName evidence="19 22">D-alanine--D-alanine ligase</fullName>
        <ecNumber evidence="6 22">6.3.2.4</ecNumber>
    </recommendedName>
    <alternativeName>
        <fullName evidence="21 22">D-Ala-D-Ala ligase</fullName>
    </alternativeName>
    <alternativeName>
        <fullName evidence="20 22">D-alanylalanine synthetase</fullName>
    </alternativeName>
</protein>
<dbReference type="InterPro" id="IPR011761">
    <property type="entry name" value="ATP-grasp"/>
</dbReference>
<evidence type="ECO:0000256" key="4">
    <source>
        <dbReference type="ARBA" id="ARBA00004752"/>
    </source>
</evidence>
<evidence type="ECO:0000256" key="5">
    <source>
        <dbReference type="ARBA" id="ARBA00010871"/>
    </source>
</evidence>